<dbReference type="HOGENOM" id="CLU_1309442_0_0_7"/>
<sequence>MQENAGEVARERAARGPDRLDRPGRGLSPWARRVAWSATEAMLCDEDERGGLAPPGAEVCERAVAALDLSLGQASPETRRGFALLAACLELLPPFVIGAFSRMSRLPLGRRLAYLEALESSRSGLLAMLLVAFKVPMCIPAFEEGAELALTGLDRESTAARRRLPALRPAAGAPAAGAPAAGAPAAGAPAAPRADAGEPPRAAPAARGAA</sequence>
<dbReference type="STRING" id="1254432.SCE1572_12460"/>
<feature type="region of interest" description="Disordered" evidence="1">
    <location>
        <begin position="170"/>
        <end position="210"/>
    </location>
</feature>
<dbReference type="AlphaFoldDB" id="S4XS88"/>
<evidence type="ECO:0000313" key="2">
    <source>
        <dbReference type="EMBL" id="AGP35256.1"/>
    </source>
</evidence>
<dbReference type="Proteomes" id="UP000014803">
    <property type="component" value="Chromosome"/>
</dbReference>
<dbReference type="KEGG" id="scu:SCE1572_12460"/>
<gene>
    <name evidence="2" type="ORF">SCE1572_12460</name>
</gene>
<reference evidence="2 3" key="1">
    <citation type="journal article" date="2013" name="Sci. Rep.">
        <title>Extraordinary expansion of a Sorangium cellulosum genome from an alkaline milieu.</title>
        <authorList>
            <person name="Han K."/>
            <person name="Li Z.F."/>
            <person name="Peng R."/>
            <person name="Zhu L.P."/>
            <person name="Zhou T."/>
            <person name="Wang L.G."/>
            <person name="Li S.G."/>
            <person name="Zhang X.B."/>
            <person name="Hu W."/>
            <person name="Wu Z.H."/>
            <person name="Qin N."/>
            <person name="Li Y.Z."/>
        </authorList>
    </citation>
    <scope>NUCLEOTIDE SEQUENCE [LARGE SCALE GENOMIC DNA]</scope>
    <source>
        <strain evidence="2 3">So0157-2</strain>
    </source>
</reference>
<dbReference type="PATRIC" id="fig|1254432.3.peg.2793"/>
<protein>
    <submittedName>
        <fullName evidence="2">Uncharacterized protein</fullName>
    </submittedName>
</protein>
<dbReference type="OrthoDB" id="5511377at2"/>
<proteinExistence type="predicted"/>
<evidence type="ECO:0000256" key="1">
    <source>
        <dbReference type="SAM" id="MobiDB-lite"/>
    </source>
</evidence>
<organism evidence="2 3">
    <name type="scientific">Sorangium cellulosum So0157-2</name>
    <dbReference type="NCBI Taxonomy" id="1254432"/>
    <lineage>
        <taxon>Bacteria</taxon>
        <taxon>Pseudomonadati</taxon>
        <taxon>Myxococcota</taxon>
        <taxon>Polyangia</taxon>
        <taxon>Polyangiales</taxon>
        <taxon>Polyangiaceae</taxon>
        <taxon>Sorangium</taxon>
    </lineage>
</organism>
<dbReference type="RefSeq" id="WP_020734464.1">
    <property type="nucleotide sequence ID" value="NC_021658.1"/>
</dbReference>
<accession>S4XS88</accession>
<feature type="compositionally biased region" description="Basic and acidic residues" evidence="1">
    <location>
        <begin position="8"/>
        <end position="24"/>
    </location>
</feature>
<dbReference type="EMBL" id="CP003969">
    <property type="protein sequence ID" value="AGP35256.1"/>
    <property type="molecule type" value="Genomic_DNA"/>
</dbReference>
<feature type="region of interest" description="Disordered" evidence="1">
    <location>
        <begin position="1"/>
        <end position="26"/>
    </location>
</feature>
<name>S4XS88_SORCE</name>
<evidence type="ECO:0000313" key="3">
    <source>
        <dbReference type="Proteomes" id="UP000014803"/>
    </source>
</evidence>